<sequence length="88" mass="10180">MLMSGKRVLLLPGRGDKTTLLEGLRVAMKAIYPDRRMHVSTSFVPVAMLSFLSIQQVEYYHHFAMREKLTPQYLSPPAVQEVRRSYHC</sequence>
<proteinExistence type="predicted"/>
<protein>
    <submittedName>
        <fullName evidence="1">Uncharacterized protein</fullName>
    </submittedName>
</protein>
<dbReference type="Proteomes" id="UP000324222">
    <property type="component" value="Unassembled WGS sequence"/>
</dbReference>
<comment type="caution">
    <text evidence="1">The sequence shown here is derived from an EMBL/GenBank/DDBJ whole genome shotgun (WGS) entry which is preliminary data.</text>
</comment>
<organism evidence="1 2">
    <name type="scientific">Portunus trituberculatus</name>
    <name type="common">Swimming crab</name>
    <name type="synonym">Neptunus trituberculatus</name>
    <dbReference type="NCBI Taxonomy" id="210409"/>
    <lineage>
        <taxon>Eukaryota</taxon>
        <taxon>Metazoa</taxon>
        <taxon>Ecdysozoa</taxon>
        <taxon>Arthropoda</taxon>
        <taxon>Crustacea</taxon>
        <taxon>Multicrustacea</taxon>
        <taxon>Malacostraca</taxon>
        <taxon>Eumalacostraca</taxon>
        <taxon>Eucarida</taxon>
        <taxon>Decapoda</taxon>
        <taxon>Pleocyemata</taxon>
        <taxon>Brachyura</taxon>
        <taxon>Eubrachyura</taxon>
        <taxon>Portunoidea</taxon>
        <taxon>Portunidae</taxon>
        <taxon>Portuninae</taxon>
        <taxon>Portunus</taxon>
    </lineage>
</organism>
<reference evidence="1 2" key="1">
    <citation type="submission" date="2019-05" db="EMBL/GenBank/DDBJ databases">
        <title>Another draft genome of Portunus trituberculatus and its Hox gene families provides insights of decapod evolution.</title>
        <authorList>
            <person name="Jeong J.-H."/>
            <person name="Song I."/>
            <person name="Kim S."/>
            <person name="Choi T."/>
            <person name="Kim D."/>
            <person name="Ryu S."/>
            <person name="Kim W."/>
        </authorList>
    </citation>
    <scope>NUCLEOTIDE SEQUENCE [LARGE SCALE GENOMIC DNA]</scope>
    <source>
        <tissue evidence="1">Muscle</tissue>
    </source>
</reference>
<dbReference type="EMBL" id="VSRR010000652">
    <property type="protein sequence ID" value="MPC18154.1"/>
    <property type="molecule type" value="Genomic_DNA"/>
</dbReference>
<evidence type="ECO:0000313" key="2">
    <source>
        <dbReference type="Proteomes" id="UP000324222"/>
    </source>
</evidence>
<keyword evidence="2" id="KW-1185">Reference proteome</keyword>
<name>A0A5B7D9Y3_PORTR</name>
<evidence type="ECO:0000313" key="1">
    <source>
        <dbReference type="EMBL" id="MPC18154.1"/>
    </source>
</evidence>
<gene>
    <name evidence="1" type="ORF">E2C01_011030</name>
</gene>
<dbReference type="AlphaFoldDB" id="A0A5B7D9Y3"/>
<accession>A0A5B7D9Y3</accession>